<evidence type="ECO:0000256" key="3">
    <source>
        <dbReference type="SAM" id="MobiDB-lite"/>
    </source>
</evidence>
<feature type="domain" description="Shugoshin C-terminal" evidence="4">
    <location>
        <begin position="404"/>
        <end position="423"/>
    </location>
</feature>
<protein>
    <recommendedName>
        <fullName evidence="4">Shugoshin C-terminal domain-containing protein</fullName>
    </recommendedName>
</protein>
<dbReference type="Proteomes" id="UP000186601">
    <property type="component" value="Unassembled WGS sequence"/>
</dbReference>
<dbReference type="InterPro" id="IPR011515">
    <property type="entry name" value="Shugoshin_C"/>
</dbReference>
<evidence type="ECO:0000313" key="5">
    <source>
        <dbReference type="EMBL" id="PSR72105.1"/>
    </source>
</evidence>
<dbReference type="GO" id="GO:0045132">
    <property type="term" value="P:meiotic chromosome segregation"/>
    <property type="evidence" value="ECO:0007669"/>
    <property type="project" value="InterPro"/>
</dbReference>
<sequence>MKCAAVKKKFLLANKHITKLNSTLSVRIEELNAQISTLYVENLRLRASEIALATQLKKERERSRMIVVEAEAATHNLMKHLGHIRKSFNVPHRRSTTPEAKPLPELRTRRPPHDVNTSPLVPRLARPPTVPGILEEADEYADGGLDEDEPLSPTPIRRKSKSRPSSELPDRSVPLSLDLPIITFDDQLSQTGKRKPTRRQSGLLTSVSITTVTPKSYSDMLPPRPPSPAFGSPLRMEAALEEEEETLEVIQDARRRGEEEEDAEEPLALTITRRDKRKKSKEKEGTVNFGRELLSESSRRELDKRRLREAEDGAGPLTGKKPKLKDVTNAPPPRPSLANLENRDHSPDIELPSSTTSTSYSTGRTFLATPNPTPKPSLPTPRASSPIHPTTDVEPEDIGGVRERRVRKSINYAEPKLNTKMRKPDPTPSTSKRTSITSETIPRRSLDVQSSAPPSSSSTDSGSGSGSYQPPPVTGLKRKKSRVHIPAEDAEESDGTQADAEYGGLRSGSSTGWVNVDGRRRSVHTNVGARRAEGDDLRRHSMAV</sequence>
<feature type="region of interest" description="Disordered" evidence="3">
    <location>
        <begin position="89"/>
        <end position="174"/>
    </location>
</feature>
<feature type="compositionally biased region" description="Basic and acidic residues" evidence="3">
    <location>
        <begin position="293"/>
        <end position="311"/>
    </location>
</feature>
<reference evidence="5 6" key="1">
    <citation type="submission" date="2018-02" db="EMBL/GenBank/DDBJ databases">
        <title>Genome sequence of the basidiomycete white-rot fungus Phlebia centrifuga.</title>
        <authorList>
            <person name="Granchi Z."/>
            <person name="Peng M."/>
            <person name="de Vries R.P."/>
            <person name="Hilden K."/>
            <person name="Makela M.R."/>
            <person name="Grigoriev I."/>
            <person name="Riley R."/>
        </authorList>
    </citation>
    <scope>NUCLEOTIDE SEQUENCE [LARGE SCALE GENOMIC DNA]</scope>
    <source>
        <strain evidence="5 6">FBCC195</strain>
    </source>
</reference>
<feature type="compositionally biased region" description="Low complexity" evidence="3">
    <location>
        <begin position="450"/>
        <end position="462"/>
    </location>
</feature>
<dbReference type="EMBL" id="MLYV02001214">
    <property type="protein sequence ID" value="PSR72105.1"/>
    <property type="molecule type" value="Genomic_DNA"/>
</dbReference>
<gene>
    <name evidence="5" type="ORF">PHLCEN_2v12020</name>
</gene>
<dbReference type="Pfam" id="PF07557">
    <property type="entry name" value="Shugoshin_C"/>
    <property type="match status" value="1"/>
</dbReference>
<feature type="compositionally biased region" description="Acidic residues" evidence="3">
    <location>
        <begin position="135"/>
        <end position="150"/>
    </location>
</feature>
<dbReference type="GO" id="GO:0005634">
    <property type="term" value="C:nucleus"/>
    <property type="evidence" value="ECO:0007669"/>
    <property type="project" value="InterPro"/>
</dbReference>
<dbReference type="STRING" id="98765.A0A2R6NI85"/>
<evidence type="ECO:0000256" key="2">
    <source>
        <dbReference type="ARBA" id="ARBA00022829"/>
    </source>
</evidence>
<dbReference type="OrthoDB" id="5394106at2759"/>
<feature type="compositionally biased region" description="Low complexity" evidence="3">
    <location>
        <begin position="353"/>
        <end position="365"/>
    </location>
</feature>
<evidence type="ECO:0000256" key="1">
    <source>
        <dbReference type="ARBA" id="ARBA00010845"/>
    </source>
</evidence>
<feature type="region of interest" description="Disordered" evidence="3">
    <location>
        <begin position="248"/>
        <end position="544"/>
    </location>
</feature>
<evidence type="ECO:0000259" key="4">
    <source>
        <dbReference type="Pfam" id="PF07557"/>
    </source>
</evidence>
<dbReference type="AlphaFoldDB" id="A0A2R6NI85"/>
<keyword evidence="2" id="KW-0159">Chromosome partition</keyword>
<feature type="compositionally biased region" description="Basic and acidic residues" evidence="3">
    <location>
        <begin position="102"/>
        <end position="113"/>
    </location>
</feature>
<accession>A0A2R6NI85</accession>
<organism evidence="5 6">
    <name type="scientific">Hermanssonia centrifuga</name>
    <dbReference type="NCBI Taxonomy" id="98765"/>
    <lineage>
        <taxon>Eukaryota</taxon>
        <taxon>Fungi</taxon>
        <taxon>Dikarya</taxon>
        <taxon>Basidiomycota</taxon>
        <taxon>Agaricomycotina</taxon>
        <taxon>Agaricomycetes</taxon>
        <taxon>Polyporales</taxon>
        <taxon>Meruliaceae</taxon>
        <taxon>Hermanssonia</taxon>
    </lineage>
</organism>
<feature type="compositionally biased region" description="Basic and acidic residues" evidence="3">
    <location>
        <begin position="530"/>
        <end position="544"/>
    </location>
</feature>
<comment type="similarity">
    <text evidence="1">Belongs to the shugoshin family.</text>
</comment>
<comment type="caution">
    <text evidence="5">The sequence shown here is derived from an EMBL/GenBank/DDBJ whole genome shotgun (WGS) entry which is preliminary data.</text>
</comment>
<keyword evidence="6" id="KW-1185">Reference proteome</keyword>
<name>A0A2R6NI85_9APHY</name>
<dbReference type="GO" id="GO:0000775">
    <property type="term" value="C:chromosome, centromeric region"/>
    <property type="evidence" value="ECO:0007669"/>
    <property type="project" value="InterPro"/>
</dbReference>
<proteinExistence type="inferred from homology"/>
<evidence type="ECO:0000313" key="6">
    <source>
        <dbReference type="Proteomes" id="UP000186601"/>
    </source>
</evidence>
<feature type="compositionally biased region" description="Polar residues" evidence="3">
    <location>
        <begin position="428"/>
        <end position="440"/>
    </location>
</feature>